<evidence type="ECO:0000313" key="1">
    <source>
        <dbReference type="EMBL" id="KAL1618260.1"/>
    </source>
</evidence>
<protein>
    <recommendedName>
        <fullName evidence="3">Glycoside hydrolase family 93 protein</fullName>
    </recommendedName>
</protein>
<dbReference type="EMBL" id="JAJVDC020000212">
    <property type="protein sequence ID" value="KAL1618260.1"/>
    <property type="molecule type" value="Genomic_DNA"/>
</dbReference>
<dbReference type="SUPFAM" id="SSF110296">
    <property type="entry name" value="Oligoxyloglucan reducing end-specific cellobiohydrolase"/>
    <property type="match status" value="1"/>
</dbReference>
<dbReference type="PANTHER" id="PTHR38792:SF3">
    <property type="entry name" value="BNR_ASP-BOX REPEAT DOMAIN PROTEIN (AFU_ORTHOLOGUE AFUA_7G06430)-RELATED"/>
    <property type="match status" value="1"/>
</dbReference>
<name>A0ABR3SFE5_9PEZI</name>
<keyword evidence="2" id="KW-1185">Reference proteome</keyword>
<accession>A0ABR3SFE5</accession>
<sequence>MPWRTIYARSLQLGDGSLLTTWENYPPEPPMVTFPIYKSIDGGATWANFSQVSDEVNGWGLRYQPFLYTLPQDFGDYPAGTILMAGASVPADLSEAYIDVYASHDQAATWEFVSHIAYGPGPEIASNGDKAIWEPFFITYKDQLVCFYSDQRDAAHGQKLVYVTTTDLRTWTDPVDAVADPDYNARPGMAVVAHIESTNQYIMTYENCGPASCAANYKVTSSPLDFGSVQGSQIVSNDSSRTTPLGSPYVVWTLHPHRSDGSGVIIMNGNSQESVFINEDTADPDGWLMVDVGQWSAYLRALNIIDVEGQKRLMLSNGGNLGDGANNWVAVGVVDISKILA</sequence>
<dbReference type="Proteomes" id="UP001521116">
    <property type="component" value="Unassembled WGS sequence"/>
</dbReference>
<evidence type="ECO:0008006" key="3">
    <source>
        <dbReference type="Google" id="ProtNLM"/>
    </source>
</evidence>
<dbReference type="Gene3D" id="2.120.10.10">
    <property type="match status" value="1"/>
</dbReference>
<dbReference type="CDD" id="cd15482">
    <property type="entry name" value="Sialidase_non-viral"/>
    <property type="match status" value="1"/>
</dbReference>
<organism evidence="1 2">
    <name type="scientific">Neofusicoccum ribis</name>
    <dbReference type="NCBI Taxonomy" id="45134"/>
    <lineage>
        <taxon>Eukaryota</taxon>
        <taxon>Fungi</taxon>
        <taxon>Dikarya</taxon>
        <taxon>Ascomycota</taxon>
        <taxon>Pezizomycotina</taxon>
        <taxon>Dothideomycetes</taxon>
        <taxon>Dothideomycetes incertae sedis</taxon>
        <taxon>Botryosphaeriales</taxon>
        <taxon>Botryosphaeriaceae</taxon>
        <taxon>Neofusicoccum</taxon>
    </lineage>
</organism>
<dbReference type="PANTHER" id="PTHR38792">
    <property type="entry name" value="BNR/ASP-BOX REPEAT DOMAIN PROTEIN (AFU_ORTHOLOGUE AFUA_7G06430)-RELATED"/>
    <property type="match status" value="1"/>
</dbReference>
<gene>
    <name evidence="1" type="ORF">SLS56_010624</name>
</gene>
<reference evidence="1 2" key="1">
    <citation type="submission" date="2024-02" db="EMBL/GenBank/DDBJ databases">
        <title>De novo assembly and annotation of 12 fungi associated with fruit tree decline syndrome in Ontario, Canada.</title>
        <authorList>
            <person name="Sulman M."/>
            <person name="Ellouze W."/>
            <person name="Ilyukhin E."/>
        </authorList>
    </citation>
    <scope>NUCLEOTIDE SEQUENCE [LARGE SCALE GENOMIC DNA]</scope>
    <source>
        <strain evidence="1 2">M1-105</strain>
    </source>
</reference>
<evidence type="ECO:0000313" key="2">
    <source>
        <dbReference type="Proteomes" id="UP001521116"/>
    </source>
</evidence>
<proteinExistence type="predicted"/>
<comment type="caution">
    <text evidence="1">The sequence shown here is derived from an EMBL/GenBank/DDBJ whole genome shotgun (WGS) entry which is preliminary data.</text>
</comment>